<organism evidence="1">
    <name type="scientific">Amphimedon queenslandica</name>
    <name type="common">Sponge</name>
    <dbReference type="NCBI Taxonomy" id="400682"/>
    <lineage>
        <taxon>Eukaryota</taxon>
        <taxon>Metazoa</taxon>
        <taxon>Porifera</taxon>
        <taxon>Demospongiae</taxon>
        <taxon>Heteroscleromorpha</taxon>
        <taxon>Haplosclerida</taxon>
        <taxon>Niphatidae</taxon>
        <taxon>Amphimedon</taxon>
    </lineage>
</organism>
<sequence>SKLRNRSHKVGVLIHEANSIRKMKLNSFNDFSKQCHTKNSELYFYESAYLYPIGS</sequence>
<protein>
    <submittedName>
        <fullName evidence="1">Uncharacterized protein</fullName>
    </submittedName>
</protein>
<evidence type="ECO:0000313" key="1">
    <source>
        <dbReference type="EnsemblMetazoa" id="Aqu2.1.35860_001"/>
    </source>
</evidence>
<dbReference type="InParanoid" id="A0A1X7V6F5"/>
<dbReference type="AlphaFoldDB" id="A0A1X7V6F5"/>
<dbReference type="EnsemblMetazoa" id="Aqu2.1.35860_001">
    <property type="protein sequence ID" value="Aqu2.1.35860_001"/>
    <property type="gene ID" value="Aqu2.1.35860"/>
</dbReference>
<name>A0A1X7V6F5_AMPQE</name>
<proteinExistence type="predicted"/>
<reference evidence="1" key="1">
    <citation type="submission" date="2017-05" db="UniProtKB">
        <authorList>
            <consortium name="EnsemblMetazoa"/>
        </authorList>
    </citation>
    <scope>IDENTIFICATION</scope>
</reference>
<accession>A0A1X7V6F5</accession>